<keyword evidence="6" id="KW-1185">Reference proteome</keyword>
<dbReference type="PANTHER" id="PTHR10578:SF149">
    <property type="entry name" value="2-HYDROXYACID OXIDASE 2"/>
    <property type="match status" value="1"/>
</dbReference>
<sequence>MTSGKELDPVTIRDVREIAKKRLPGKVWDYYRTGADGEHTLRRNEEAFQQYDAEVTLVSPNTLLTVLVLRDVSSIDTRTAILGKRYDIPIAVAPSAYQKLAGGNGEVDVARASFELGTNVILSTNATTTLEDVAGAVPQRAPEYPAPWFQLYFIKSRELTASLVQRAEKAGYEALVLTVDTPILGNRLHERREPLELPPGMAMANGLSRRAGAISQAGLLLRAKTAADYKRLVDETAGSLVDTSLGWAEVIPWLRSQTRMKIILKGVMTSEDAERSLEAGVDGIIVSNHGGRQLDGVSSTIEALPEIVDVVRGKIPVILDGGITHGSDVFKALALGADLCLIGRTALWGLAWNGQQGVEDVLHILERELARTMALAGAASLKDIAKSMLGRAKTDGFGIAKL</sequence>
<evidence type="ECO:0000256" key="2">
    <source>
        <dbReference type="ARBA" id="ARBA00023002"/>
    </source>
</evidence>
<proteinExistence type="inferred from homology"/>
<name>A0ABR1NME0_DIAER</name>
<evidence type="ECO:0000313" key="5">
    <source>
        <dbReference type="EMBL" id="KAK7707195.1"/>
    </source>
</evidence>
<dbReference type="Gene3D" id="3.20.20.70">
    <property type="entry name" value="Aldolase class I"/>
    <property type="match status" value="1"/>
</dbReference>
<gene>
    <name evidence="5" type="ORF">SLS63_013819</name>
</gene>
<accession>A0ABR1NME0</accession>
<dbReference type="PANTHER" id="PTHR10578">
    <property type="entry name" value="S -2-HYDROXY-ACID OXIDASE-RELATED"/>
    <property type="match status" value="1"/>
</dbReference>
<dbReference type="PROSITE" id="PS51349">
    <property type="entry name" value="FMN_HYDROXY_ACID_DH_2"/>
    <property type="match status" value="1"/>
</dbReference>
<organism evidence="5 6">
    <name type="scientific">Diaporthe eres</name>
    <name type="common">Phomopsis oblonga</name>
    <dbReference type="NCBI Taxonomy" id="83184"/>
    <lineage>
        <taxon>Eukaryota</taxon>
        <taxon>Fungi</taxon>
        <taxon>Dikarya</taxon>
        <taxon>Ascomycota</taxon>
        <taxon>Pezizomycotina</taxon>
        <taxon>Sordariomycetes</taxon>
        <taxon>Sordariomycetidae</taxon>
        <taxon>Diaporthales</taxon>
        <taxon>Diaporthaceae</taxon>
        <taxon>Diaporthe</taxon>
        <taxon>Diaporthe eres species complex</taxon>
    </lineage>
</organism>
<dbReference type="Pfam" id="PF01070">
    <property type="entry name" value="FMN_dh"/>
    <property type="match status" value="1"/>
</dbReference>
<dbReference type="PIRSF" id="PIRSF000138">
    <property type="entry name" value="Al-hdrx_acd_dh"/>
    <property type="match status" value="1"/>
</dbReference>
<protein>
    <recommendedName>
        <fullName evidence="4">FMN hydroxy acid dehydrogenase domain-containing protein</fullName>
    </recommendedName>
</protein>
<reference evidence="5 6" key="1">
    <citation type="submission" date="2024-02" db="EMBL/GenBank/DDBJ databases">
        <title>De novo assembly and annotation of 12 fungi associated with fruit tree decline syndrome in Ontario, Canada.</title>
        <authorList>
            <person name="Sulman M."/>
            <person name="Ellouze W."/>
            <person name="Ilyukhin E."/>
        </authorList>
    </citation>
    <scope>NUCLEOTIDE SEQUENCE [LARGE SCALE GENOMIC DNA]</scope>
    <source>
        <strain evidence="5 6">M169</strain>
    </source>
</reference>
<dbReference type="InterPro" id="IPR000262">
    <property type="entry name" value="FMN-dep_DH"/>
</dbReference>
<dbReference type="PROSITE" id="PS00557">
    <property type="entry name" value="FMN_HYDROXY_ACID_DH_1"/>
    <property type="match status" value="1"/>
</dbReference>
<comment type="cofactor">
    <cofactor evidence="1">
        <name>FMN</name>
        <dbReference type="ChEBI" id="CHEBI:58210"/>
    </cofactor>
</comment>
<dbReference type="CDD" id="cd02809">
    <property type="entry name" value="alpha_hydroxyacid_oxid_FMN"/>
    <property type="match status" value="1"/>
</dbReference>
<feature type="domain" description="FMN hydroxy acid dehydrogenase" evidence="4">
    <location>
        <begin position="4"/>
        <end position="394"/>
    </location>
</feature>
<dbReference type="Proteomes" id="UP001430848">
    <property type="component" value="Unassembled WGS sequence"/>
</dbReference>
<evidence type="ECO:0000259" key="4">
    <source>
        <dbReference type="PROSITE" id="PS51349"/>
    </source>
</evidence>
<comment type="caution">
    <text evidence="5">The sequence shown here is derived from an EMBL/GenBank/DDBJ whole genome shotgun (WGS) entry which is preliminary data.</text>
</comment>
<evidence type="ECO:0000313" key="6">
    <source>
        <dbReference type="Proteomes" id="UP001430848"/>
    </source>
</evidence>
<dbReference type="SUPFAM" id="SSF51395">
    <property type="entry name" value="FMN-linked oxidoreductases"/>
    <property type="match status" value="1"/>
</dbReference>
<dbReference type="InterPro" id="IPR013785">
    <property type="entry name" value="Aldolase_TIM"/>
</dbReference>
<dbReference type="EMBL" id="JAKNSF020000206">
    <property type="protein sequence ID" value="KAK7707195.1"/>
    <property type="molecule type" value="Genomic_DNA"/>
</dbReference>
<dbReference type="InterPro" id="IPR012133">
    <property type="entry name" value="Alpha-hydoxy_acid_DH_FMN"/>
</dbReference>
<comment type="similarity">
    <text evidence="3">Belongs to the FMN-dependent alpha-hydroxy acid dehydrogenase family.</text>
</comment>
<dbReference type="InterPro" id="IPR037396">
    <property type="entry name" value="FMN_HAD"/>
</dbReference>
<evidence type="ECO:0000256" key="1">
    <source>
        <dbReference type="ARBA" id="ARBA00001917"/>
    </source>
</evidence>
<keyword evidence="2" id="KW-0560">Oxidoreductase</keyword>
<dbReference type="InterPro" id="IPR008259">
    <property type="entry name" value="FMN_hydac_DH_AS"/>
</dbReference>
<evidence type="ECO:0000256" key="3">
    <source>
        <dbReference type="ARBA" id="ARBA00024042"/>
    </source>
</evidence>